<evidence type="ECO:0000256" key="1">
    <source>
        <dbReference type="ARBA" id="ARBA00022801"/>
    </source>
</evidence>
<dbReference type="Proteomes" id="UP000716906">
    <property type="component" value="Unassembled WGS sequence"/>
</dbReference>
<evidence type="ECO:0000313" key="3">
    <source>
        <dbReference type="EMBL" id="MBM6738618.1"/>
    </source>
</evidence>
<feature type="domain" description="CN hydrolase" evidence="2">
    <location>
        <begin position="4"/>
        <end position="249"/>
    </location>
</feature>
<dbReference type="EMBL" id="JACLYY010000010">
    <property type="protein sequence ID" value="MBM6738618.1"/>
    <property type="molecule type" value="Genomic_DNA"/>
</dbReference>
<dbReference type="Pfam" id="PF00795">
    <property type="entry name" value="CN_hydrolase"/>
    <property type="match status" value="1"/>
</dbReference>
<keyword evidence="1 3" id="KW-0378">Hydrolase</keyword>
<dbReference type="CDD" id="cd07572">
    <property type="entry name" value="nit"/>
    <property type="match status" value="1"/>
</dbReference>
<dbReference type="InterPro" id="IPR003010">
    <property type="entry name" value="C-N_Hydrolase"/>
</dbReference>
<sequence length="271" mass="30830">MNGMKIAQIQSHVYSDKMKNLEQLDRQMEELAWRKPDLVMLGEMFCCPYETKLFPVYAEPEGGPVWRELSRLAKGYGVCLAAGSVPERDGEGRVYNTAYVFDRAGRQIGKHRKVHMFDIQVEGGQHFKESETLTPGDKCTVFDTEFGKVGLCICFDFRFPELARKMVLDGARLILVPAAFNMTTGLAHWELMFRSRAVDNQCFVAGTSCARDREAGYVAWGHTLLVSPWGDVIEEMDEREGVMVHDIDLSYADKVRAELPLLSARREEVYR</sequence>
<accession>A0ABS2EAE8</accession>
<dbReference type="SUPFAM" id="SSF56317">
    <property type="entry name" value="Carbon-nitrogen hydrolase"/>
    <property type="match status" value="1"/>
</dbReference>
<evidence type="ECO:0000313" key="4">
    <source>
        <dbReference type="Proteomes" id="UP000716906"/>
    </source>
</evidence>
<dbReference type="Gene3D" id="3.60.110.10">
    <property type="entry name" value="Carbon-nitrogen hydrolase"/>
    <property type="match status" value="1"/>
</dbReference>
<reference evidence="3 4" key="1">
    <citation type="journal article" date="2021" name="Sci. Rep.">
        <title>The distribution of antibiotic resistance genes in chicken gut microbiota commensals.</title>
        <authorList>
            <person name="Juricova H."/>
            <person name="Matiasovicova J."/>
            <person name="Kubasova T."/>
            <person name="Cejkova D."/>
            <person name="Rychlik I."/>
        </authorList>
    </citation>
    <scope>NUCLEOTIDE SEQUENCE [LARGE SCALE GENOMIC DNA]</scope>
    <source>
        <strain evidence="3 4">An773</strain>
    </source>
</reference>
<organism evidence="3 4">
    <name type="scientific">Faecalicatena fissicatena</name>
    <dbReference type="NCBI Taxonomy" id="290055"/>
    <lineage>
        <taxon>Bacteria</taxon>
        <taxon>Bacillati</taxon>
        <taxon>Bacillota</taxon>
        <taxon>Clostridia</taxon>
        <taxon>Lachnospirales</taxon>
        <taxon>Lachnospiraceae</taxon>
        <taxon>Faecalicatena</taxon>
    </lineage>
</organism>
<dbReference type="PROSITE" id="PS50263">
    <property type="entry name" value="CN_HYDROLASE"/>
    <property type="match status" value="1"/>
</dbReference>
<protein>
    <submittedName>
        <fullName evidence="3">Carbon-nitrogen hydrolase family protein</fullName>
    </submittedName>
</protein>
<proteinExistence type="predicted"/>
<evidence type="ECO:0000259" key="2">
    <source>
        <dbReference type="PROSITE" id="PS50263"/>
    </source>
</evidence>
<dbReference type="InterPro" id="IPR036526">
    <property type="entry name" value="C-N_Hydrolase_sf"/>
</dbReference>
<dbReference type="InterPro" id="IPR045254">
    <property type="entry name" value="Nit1/2_C-N_Hydrolase"/>
</dbReference>
<keyword evidence="4" id="KW-1185">Reference proteome</keyword>
<dbReference type="PANTHER" id="PTHR23088">
    <property type="entry name" value="NITRILASE-RELATED"/>
    <property type="match status" value="1"/>
</dbReference>
<dbReference type="GO" id="GO:0016787">
    <property type="term" value="F:hydrolase activity"/>
    <property type="evidence" value="ECO:0007669"/>
    <property type="project" value="UniProtKB-KW"/>
</dbReference>
<comment type="caution">
    <text evidence="3">The sequence shown here is derived from an EMBL/GenBank/DDBJ whole genome shotgun (WGS) entry which is preliminary data.</text>
</comment>
<dbReference type="PANTHER" id="PTHR23088:SF30">
    <property type="entry name" value="OMEGA-AMIDASE NIT2"/>
    <property type="match status" value="1"/>
</dbReference>
<gene>
    <name evidence="3" type="ORF">H7U36_10980</name>
</gene>
<name>A0ABS2EAE8_9FIRM</name>